<protein>
    <submittedName>
        <fullName evidence="1">Uncharacterized protein</fullName>
    </submittedName>
</protein>
<accession>A0A0S2LZC7</accession>
<dbReference type="EMBL" id="CP013200">
    <property type="protein sequence ID" value="ALO66600.1"/>
    <property type="molecule type" value="Genomic_DNA"/>
</dbReference>
<reference evidence="1 2" key="2">
    <citation type="journal article" date="2016" name="J. Biotechnol.">
        <title>Complete genome sequence of Arthrobacter alpinus ERGS4:06, a yellow pigmented bacterium tolerant to cold and radiations isolated from Sikkim Himalaya.</title>
        <authorList>
            <person name="Kumar R."/>
            <person name="Singh D."/>
            <person name="Swarnkar M.K."/>
            <person name="Singh A.K."/>
            <person name="Kumar S."/>
        </authorList>
    </citation>
    <scope>NUCLEOTIDE SEQUENCE [LARGE SCALE GENOMIC DNA]</scope>
    <source>
        <strain evidence="1 2">ERGS4:06</strain>
    </source>
</reference>
<dbReference type="AlphaFoldDB" id="A0A0S2LZC7"/>
<gene>
    <name evidence="1" type="ORF">AS189_09010</name>
</gene>
<proteinExistence type="predicted"/>
<reference evidence="2" key="1">
    <citation type="submission" date="2015-11" db="EMBL/GenBank/DDBJ databases">
        <authorList>
            <person name="Kumar R."/>
            <person name="Singh D."/>
            <person name="Swarnkar M.K."/>
            <person name="Singh A.K."/>
            <person name="Kumar S."/>
        </authorList>
    </citation>
    <scope>NUCLEOTIDE SEQUENCE [LARGE SCALE GENOMIC DNA]</scope>
    <source>
        <strain evidence="2">ERGS4:06</strain>
    </source>
</reference>
<sequence>MLPGSRADEEVFKVGHELPRGLASGQGRKGGGKVDFVKVGGVLPPQPGGPCGVHPVPVRLARVDPDLVADLHKGGHHWQHRGGCPEKGITATMTRMGLALD</sequence>
<dbReference type="RefSeq" id="WP_062287718.1">
    <property type="nucleotide sequence ID" value="NZ_CP013200.1"/>
</dbReference>
<organism evidence="1 2">
    <name type="scientific">Arthrobacter alpinus</name>
    <dbReference type="NCBI Taxonomy" id="656366"/>
    <lineage>
        <taxon>Bacteria</taxon>
        <taxon>Bacillati</taxon>
        <taxon>Actinomycetota</taxon>
        <taxon>Actinomycetes</taxon>
        <taxon>Micrococcales</taxon>
        <taxon>Micrococcaceae</taxon>
        <taxon>Arthrobacter</taxon>
    </lineage>
</organism>
<name>A0A0S2LZC7_9MICC</name>
<evidence type="ECO:0000313" key="1">
    <source>
        <dbReference type="EMBL" id="ALO66600.1"/>
    </source>
</evidence>
<evidence type="ECO:0000313" key="2">
    <source>
        <dbReference type="Proteomes" id="UP000059574"/>
    </source>
</evidence>
<dbReference type="Proteomes" id="UP000059574">
    <property type="component" value="Chromosome"/>
</dbReference>